<gene>
    <name evidence="6" type="ORF">THASP1DRAFT_14488</name>
</gene>
<evidence type="ECO:0000256" key="3">
    <source>
        <dbReference type="ARBA" id="ARBA00022842"/>
    </source>
</evidence>
<evidence type="ECO:0000256" key="1">
    <source>
        <dbReference type="ARBA" id="ARBA00001946"/>
    </source>
</evidence>
<keyword evidence="3 4" id="KW-0460">Magnesium</keyword>
<evidence type="ECO:0000259" key="5">
    <source>
        <dbReference type="Pfam" id="PF03328"/>
    </source>
</evidence>
<keyword evidence="6" id="KW-0670">Pyruvate</keyword>
<sequence>LRSKHLQAIVIPKVHAAKDVHFVCRMIDSVAPVERREHIRLILSIESALGIQNLREIATSDPRVSALLFAAEDYCADLGMLRTSHRREMLYARSAVVTAACAFGLQSIDMVCIDYNNEAVLREECQEGREMAFTGKQAIHPGQIAIIHDMYRPADEDIARAVRIIAGHEEHSKVGVGAFGLDGKLIDMPVVKWAERLLARARSAGVAIPDAASLKSHAE</sequence>
<dbReference type="OrthoDB" id="1773at2759"/>
<dbReference type="InterPro" id="IPR005000">
    <property type="entry name" value="Aldolase/citrate-lyase_domain"/>
</dbReference>
<feature type="non-terminal residue" evidence="6">
    <location>
        <position position="1"/>
    </location>
</feature>
<dbReference type="STRING" id="78915.A0A4P9XV05"/>
<accession>A0A4P9XV05</accession>
<dbReference type="PIRSF" id="PIRSF015582">
    <property type="entry name" value="Cit_lyase_B"/>
    <property type="match status" value="1"/>
</dbReference>
<dbReference type="AlphaFoldDB" id="A0A4P9XV05"/>
<dbReference type="GO" id="GO:0000287">
    <property type="term" value="F:magnesium ion binding"/>
    <property type="evidence" value="ECO:0007669"/>
    <property type="project" value="TreeGrafter"/>
</dbReference>
<evidence type="ECO:0000256" key="2">
    <source>
        <dbReference type="ARBA" id="ARBA00022723"/>
    </source>
</evidence>
<organism evidence="6 7">
    <name type="scientific">Thamnocephalis sphaerospora</name>
    <dbReference type="NCBI Taxonomy" id="78915"/>
    <lineage>
        <taxon>Eukaryota</taxon>
        <taxon>Fungi</taxon>
        <taxon>Fungi incertae sedis</taxon>
        <taxon>Zoopagomycota</taxon>
        <taxon>Zoopagomycotina</taxon>
        <taxon>Zoopagomycetes</taxon>
        <taxon>Zoopagales</taxon>
        <taxon>Sigmoideomycetaceae</taxon>
        <taxon>Thamnocephalis</taxon>
    </lineage>
</organism>
<evidence type="ECO:0000313" key="6">
    <source>
        <dbReference type="EMBL" id="RKP09280.1"/>
    </source>
</evidence>
<protein>
    <submittedName>
        <fullName evidence="6">Pyruvate/Phosphoenolpyruvate kinase-like domain-containing protein</fullName>
    </submittedName>
</protein>
<dbReference type="InterPro" id="IPR015813">
    <property type="entry name" value="Pyrv/PenolPyrv_kinase-like_dom"/>
</dbReference>
<keyword evidence="7" id="KW-1185">Reference proteome</keyword>
<keyword evidence="6" id="KW-0418">Kinase</keyword>
<dbReference type="GO" id="GO:0006107">
    <property type="term" value="P:oxaloacetate metabolic process"/>
    <property type="evidence" value="ECO:0007669"/>
    <property type="project" value="TreeGrafter"/>
</dbReference>
<dbReference type="Proteomes" id="UP000271241">
    <property type="component" value="Unassembled WGS sequence"/>
</dbReference>
<dbReference type="Gene3D" id="3.20.20.60">
    <property type="entry name" value="Phosphoenolpyruvate-binding domains"/>
    <property type="match status" value="1"/>
</dbReference>
<keyword evidence="2 4" id="KW-0479">Metal-binding</keyword>
<dbReference type="EMBL" id="KZ992526">
    <property type="protein sequence ID" value="RKP09280.1"/>
    <property type="molecule type" value="Genomic_DNA"/>
</dbReference>
<dbReference type="InterPro" id="IPR040442">
    <property type="entry name" value="Pyrv_kinase-like_dom_sf"/>
</dbReference>
<proteinExistence type="predicted"/>
<dbReference type="Pfam" id="PF03328">
    <property type="entry name" value="HpcH_HpaI"/>
    <property type="match status" value="1"/>
</dbReference>
<feature type="domain" description="HpcH/HpaI aldolase/citrate lyase" evidence="5">
    <location>
        <begin position="5"/>
        <end position="141"/>
    </location>
</feature>
<dbReference type="InterPro" id="IPR011206">
    <property type="entry name" value="Citrate_lyase_beta/mcl1/mcl2"/>
</dbReference>
<dbReference type="GO" id="GO:0016301">
    <property type="term" value="F:kinase activity"/>
    <property type="evidence" value="ECO:0007669"/>
    <property type="project" value="UniProtKB-KW"/>
</dbReference>
<keyword evidence="6" id="KW-0808">Transferase</keyword>
<evidence type="ECO:0000256" key="4">
    <source>
        <dbReference type="PIRSR" id="PIRSR015582-2"/>
    </source>
</evidence>
<reference evidence="7" key="1">
    <citation type="journal article" date="2018" name="Nat. Microbiol.">
        <title>Leveraging single-cell genomics to expand the fungal tree of life.</title>
        <authorList>
            <person name="Ahrendt S.R."/>
            <person name="Quandt C.A."/>
            <person name="Ciobanu D."/>
            <person name="Clum A."/>
            <person name="Salamov A."/>
            <person name="Andreopoulos B."/>
            <person name="Cheng J.F."/>
            <person name="Woyke T."/>
            <person name="Pelin A."/>
            <person name="Henrissat B."/>
            <person name="Reynolds N.K."/>
            <person name="Benny G.L."/>
            <person name="Smith M.E."/>
            <person name="James T.Y."/>
            <person name="Grigoriev I.V."/>
        </authorList>
    </citation>
    <scope>NUCLEOTIDE SEQUENCE [LARGE SCALE GENOMIC DNA]</scope>
    <source>
        <strain evidence="7">RSA 1356</strain>
    </source>
</reference>
<feature type="binding site" evidence="4">
    <location>
        <position position="46"/>
    </location>
    <ligand>
        <name>Mg(2+)</name>
        <dbReference type="ChEBI" id="CHEBI:18420"/>
    </ligand>
</feature>
<evidence type="ECO:0000313" key="7">
    <source>
        <dbReference type="Proteomes" id="UP000271241"/>
    </source>
</evidence>
<name>A0A4P9XV05_9FUNG</name>
<dbReference type="SUPFAM" id="SSF51621">
    <property type="entry name" value="Phosphoenolpyruvate/pyruvate domain"/>
    <property type="match status" value="1"/>
</dbReference>
<dbReference type="PANTHER" id="PTHR32308">
    <property type="entry name" value="LYASE BETA SUBUNIT, PUTATIVE (AFU_ORTHOLOGUE AFUA_4G13030)-RELATED"/>
    <property type="match status" value="1"/>
</dbReference>
<dbReference type="PANTHER" id="PTHR32308:SF0">
    <property type="entry name" value="HPCH_HPAI ALDOLASE_CITRATE LYASE DOMAIN-CONTAINING PROTEIN"/>
    <property type="match status" value="1"/>
</dbReference>
<feature type="binding site" evidence="4">
    <location>
        <position position="73"/>
    </location>
    <ligand>
        <name>Mg(2+)</name>
        <dbReference type="ChEBI" id="CHEBI:18420"/>
    </ligand>
</feature>
<comment type="cofactor">
    <cofactor evidence="1">
        <name>Mg(2+)</name>
        <dbReference type="ChEBI" id="CHEBI:18420"/>
    </cofactor>
</comment>